<evidence type="ECO:0000256" key="2">
    <source>
        <dbReference type="ARBA" id="ARBA00022519"/>
    </source>
</evidence>
<dbReference type="Gene3D" id="3.60.21.10">
    <property type="match status" value="1"/>
</dbReference>
<dbReference type="InterPro" id="IPR043461">
    <property type="entry name" value="LpxH-like"/>
</dbReference>
<dbReference type="SUPFAM" id="SSF56300">
    <property type="entry name" value="Metallo-dependent phosphatases"/>
    <property type="match status" value="1"/>
</dbReference>
<feature type="region of interest" description="Disordered" evidence="6">
    <location>
        <begin position="1"/>
        <end position="27"/>
    </location>
</feature>
<dbReference type="CDD" id="cd07398">
    <property type="entry name" value="MPP_YbbF-LpxH"/>
    <property type="match status" value="1"/>
</dbReference>
<dbReference type="Proteomes" id="UP001246372">
    <property type="component" value="Unassembled WGS sequence"/>
</dbReference>
<keyword evidence="8" id="KW-0378">Hydrolase</keyword>
<evidence type="ECO:0000313" key="9">
    <source>
        <dbReference type="Proteomes" id="UP001246372"/>
    </source>
</evidence>
<comment type="caution">
    <text evidence="8">The sequence shown here is derived from an EMBL/GenBank/DDBJ whole genome shotgun (WGS) entry which is preliminary data.</text>
</comment>
<keyword evidence="9" id="KW-1185">Reference proteome</keyword>
<keyword evidence="3" id="KW-0479">Metal-binding</keyword>
<evidence type="ECO:0000256" key="5">
    <source>
        <dbReference type="ARBA" id="ARBA00023211"/>
    </source>
</evidence>
<keyword evidence="2" id="KW-0997">Cell inner membrane</keyword>
<dbReference type="EC" id="3.6.1.54" evidence="8"/>
<evidence type="ECO:0000313" key="8">
    <source>
        <dbReference type="EMBL" id="MDT9000491.1"/>
    </source>
</evidence>
<dbReference type="EMBL" id="JAVXZY010000005">
    <property type="protein sequence ID" value="MDT9000491.1"/>
    <property type="molecule type" value="Genomic_DNA"/>
</dbReference>
<dbReference type="PANTHER" id="PTHR34990">
    <property type="entry name" value="UDP-2,3-DIACYLGLUCOSAMINE HYDROLASE-RELATED"/>
    <property type="match status" value="1"/>
</dbReference>
<sequence>MARAAAGLASPPPWHLTPQAPDEEAPPGQLRYRTVWISDLHLGTPGCQAGPLLDFLREVECEQLFLVGDIIDGWQLRRSWYWPQAHNDVVQKLLRKVRKGCRVIYVPGNHDEFARKYLQLSFGGIEVAEEWIHETADGRKLWITHGDLFDGVIQCAKWLAHVGDTLYEFTLKLNRHLNSWRARMGLPYWSLSKYLKLKVKRAVSYVSDFEQAVAREARRRGVQGVVCGHIHHAELREIDGILYANDGDWVESLTALVEHADGRLEILDWAALQAARHAGQDLALIDAPSLS</sequence>
<gene>
    <name evidence="8" type="ORF">RQP53_14555</name>
</gene>
<reference evidence="8" key="1">
    <citation type="submission" date="2023-09" db="EMBL/GenBank/DDBJ databases">
        <title>Paucibacter sp. APW11 Genome sequencing and assembly.</title>
        <authorList>
            <person name="Kim I."/>
        </authorList>
    </citation>
    <scope>NUCLEOTIDE SEQUENCE</scope>
    <source>
        <strain evidence="8">APW11</strain>
    </source>
</reference>
<dbReference type="InterPro" id="IPR029052">
    <property type="entry name" value="Metallo-depent_PP-like"/>
</dbReference>
<evidence type="ECO:0000256" key="3">
    <source>
        <dbReference type="ARBA" id="ARBA00022723"/>
    </source>
</evidence>
<proteinExistence type="predicted"/>
<dbReference type="InterPro" id="IPR004843">
    <property type="entry name" value="Calcineurin-like_PHP"/>
</dbReference>
<keyword evidence="5" id="KW-0464">Manganese</keyword>
<keyword evidence="4" id="KW-0472">Membrane</keyword>
<dbReference type="Pfam" id="PF00149">
    <property type="entry name" value="Metallophos"/>
    <property type="match status" value="1"/>
</dbReference>
<dbReference type="PANTHER" id="PTHR34990:SF2">
    <property type="entry name" value="BLL8164 PROTEIN"/>
    <property type="match status" value="1"/>
</dbReference>
<feature type="domain" description="Calcineurin-like phosphoesterase" evidence="7">
    <location>
        <begin position="33"/>
        <end position="232"/>
    </location>
</feature>
<evidence type="ECO:0000256" key="1">
    <source>
        <dbReference type="ARBA" id="ARBA00022475"/>
    </source>
</evidence>
<organism evidence="8 9">
    <name type="scientific">Roseateles aquae</name>
    <dbReference type="NCBI Taxonomy" id="3077235"/>
    <lineage>
        <taxon>Bacteria</taxon>
        <taxon>Pseudomonadati</taxon>
        <taxon>Pseudomonadota</taxon>
        <taxon>Betaproteobacteria</taxon>
        <taxon>Burkholderiales</taxon>
        <taxon>Sphaerotilaceae</taxon>
        <taxon>Roseateles</taxon>
    </lineage>
</organism>
<protein>
    <submittedName>
        <fullName evidence="8">UDP-2,3-diacylglucosamine diphosphatase</fullName>
        <ecNumber evidence="8">3.6.1.54</ecNumber>
    </submittedName>
</protein>
<evidence type="ECO:0000259" key="7">
    <source>
        <dbReference type="Pfam" id="PF00149"/>
    </source>
</evidence>
<accession>A0ABU3PD23</accession>
<evidence type="ECO:0000256" key="4">
    <source>
        <dbReference type="ARBA" id="ARBA00023136"/>
    </source>
</evidence>
<name>A0ABU3PD23_9BURK</name>
<evidence type="ECO:0000256" key="6">
    <source>
        <dbReference type="SAM" id="MobiDB-lite"/>
    </source>
</evidence>
<keyword evidence="1" id="KW-1003">Cell membrane</keyword>
<dbReference type="GO" id="GO:0016787">
    <property type="term" value="F:hydrolase activity"/>
    <property type="evidence" value="ECO:0007669"/>
    <property type="project" value="UniProtKB-KW"/>
</dbReference>